<dbReference type="RefSeq" id="WP_185133388.1">
    <property type="nucleotide sequence ID" value="NZ_JACJVO010000054.1"/>
</dbReference>
<dbReference type="EMBL" id="JACJVO010000054">
    <property type="protein sequence ID" value="MBB6735736.1"/>
    <property type="molecule type" value="Genomic_DNA"/>
</dbReference>
<dbReference type="InterPro" id="IPR036237">
    <property type="entry name" value="Xyl_isomerase-like_sf"/>
</dbReference>
<comment type="caution">
    <text evidence="2">The sequence shown here is derived from an EMBL/GenBank/DDBJ whole genome shotgun (WGS) entry which is preliminary data.</text>
</comment>
<feature type="non-terminal residue" evidence="2">
    <location>
        <position position="1"/>
    </location>
</feature>
<protein>
    <submittedName>
        <fullName evidence="2">Sugar phosphate isomerase/epimerase</fullName>
    </submittedName>
</protein>
<dbReference type="InterPro" id="IPR050312">
    <property type="entry name" value="IolE/XylAMocC-like"/>
</dbReference>
<dbReference type="InterPro" id="IPR013022">
    <property type="entry name" value="Xyl_isomerase-like_TIM-brl"/>
</dbReference>
<keyword evidence="2" id="KW-0413">Isomerase</keyword>
<sequence length="126" mass="13814">FSASERMLAVMAQTRSSAVGILWDIDNPCKHAGESVQETFAKLAPYIKHTHIKDSLGAGADGKLTLPGEGDLPIGDCLGLLAEAGYDGWLSFEWEKKWVPQLAEPEVALPAYLDFIRSETRRVNAR</sequence>
<dbReference type="Gene3D" id="3.20.20.150">
    <property type="entry name" value="Divalent-metal-dependent TIM barrel enzymes"/>
    <property type="match status" value="1"/>
</dbReference>
<evidence type="ECO:0000313" key="3">
    <source>
        <dbReference type="Proteomes" id="UP000564644"/>
    </source>
</evidence>
<reference evidence="2 3" key="1">
    <citation type="submission" date="2020-08" db="EMBL/GenBank/DDBJ databases">
        <title>Cohnella phylogeny.</title>
        <authorList>
            <person name="Dunlap C."/>
        </authorList>
    </citation>
    <scope>NUCLEOTIDE SEQUENCE [LARGE SCALE GENOMIC DNA]</scope>
    <source>
        <strain evidence="2 3">CBP 2801</strain>
    </source>
</reference>
<dbReference type="GO" id="GO:0016853">
    <property type="term" value="F:isomerase activity"/>
    <property type="evidence" value="ECO:0007669"/>
    <property type="project" value="UniProtKB-KW"/>
</dbReference>
<dbReference type="SUPFAM" id="SSF51658">
    <property type="entry name" value="Xylose isomerase-like"/>
    <property type="match status" value="1"/>
</dbReference>
<dbReference type="PANTHER" id="PTHR12110:SF53">
    <property type="entry name" value="BLR5974 PROTEIN"/>
    <property type="match status" value="1"/>
</dbReference>
<organism evidence="2 3">
    <name type="scientific">Cohnella zeiphila</name>
    <dbReference type="NCBI Taxonomy" id="2761120"/>
    <lineage>
        <taxon>Bacteria</taxon>
        <taxon>Bacillati</taxon>
        <taxon>Bacillota</taxon>
        <taxon>Bacilli</taxon>
        <taxon>Bacillales</taxon>
        <taxon>Paenibacillaceae</taxon>
        <taxon>Cohnella</taxon>
    </lineage>
</organism>
<dbReference type="AlphaFoldDB" id="A0A7X0STB8"/>
<feature type="domain" description="Xylose isomerase-like TIM barrel" evidence="1">
    <location>
        <begin position="5"/>
        <end position="117"/>
    </location>
</feature>
<dbReference type="Pfam" id="PF01261">
    <property type="entry name" value="AP_endonuc_2"/>
    <property type="match status" value="1"/>
</dbReference>
<gene>
    <name evidence="2" type="ORF">H7C18_32980</name>
</gene>
<keyword evidence="3" id="KW-1185">Reference proteome</keyword>
<name>A0A7X0STB8_9BACL</name>
<proteinExistence type="predicted"/>
<dbReference type="PANTHER" id="PTHR12110">
    <property type="entry name" value="HYDROXYPYRUVATE ISOMERASE"/>
    <property type="match status" value="1"/>
</dbReference>
<dbReference type="Proteomes" id="UP000564644">
    <property type="component" value="Unassembled WGS sequence"/>
</dbReference>
<accession>A0A7X0STB8</accession>
<evidence type="ECO:0000313" key="2">
    <source>
        <dbReference type="EMBL" id="MBB6735736.1"/>
    </source>
</evidence>
<evidence type="ECO:0000259" key="1">
    <source>
        <dbReference type="Pfam" id="PF01261"/>
    </source>
</evidence>